<dbReference type="InterPro" id="IPR021729">
    <property type="entry name" value="DUF3298"/>
</dbReference>
<gene>
    <name evidence="3" type="ORF">F1003_04500</name>
</gene>
<evidence type="ECO:0000313" key="3">
    <source>
        <dbReference type="EMBL" id="MTE26186.1"/>
    </source>
</evidence>
<comment type="caution">
    <text evidence="3">The sequence shown here is derived from an EMBL/GenBank/DDBJ whole genome shotgun (WGS) entry which is preliminary data.</text>
</comment>
<dbReference type="RefSeq" id="WP_155088025.1">
    <property type="nucleotide sequence ID" value="NZ_WJYA01000004.1"/>
</dbReference>
<dbReference type="EMBL" id="WJYA01000004">
    <property type="protein sequence ID" value="MTE26186.1"/>
    <property type="molecule type" value="Genomic_DNA"/>
</dbReference>
<dbReference type="InterPro" id="IPR037126">
    <property type="entry name" value="PdaC/RsiV-like_sf"/>
</dbReference>
<dbReference type="Pfam" id="PF11738">
    <property type="entry name" value="DUF3298"/>
    <property type="match status" value="1"/>
</dbReference>
<proteinExistence type="predicted"/>
<reference evidence="3 4" key="1">
    <citation type="submission" date="2019-11" db="EMBL/GenBank/DDBJ databases">
        <title>Winogradskyella ouciana sp. nov., isolated from the hadal seawater of the Mariana Trench.</title>
        <authorList>
            <person name="Liu R."/>
        </authorList>
    </citation>
    <scope>NUCLEOTIDE SEQUENCE [LARGE SCALE GENOMIC DNA]</scope>
    <source>
        <strain evidence="3 4">ZXX205</strain>
    </source>
</reference>
<name>A0A7K1GA45_9FLAO</name>
<evidence type="ECO:0000313" key="4">
    <source>
        <dbReference type="Proteomes" id="UP000447545"/>
    </source>
</evidence>
<protein>
    <submittedName>
        <fullName evidence="3">DUF4163 domain-containing protein</fullName>
    </submittedName>
</protein>
<dbReference type="InterPro" id="IPR025303">
    <property type="entry name" value="PdaC"/>
</dbReference>
<evidence type="ECO:0000259" key="2">
    <source>
        <dbReference type="Pfam" id="PF13739"/>
    </source>
</evidence>
<dbReference type="PROSITE" id="PS51257">
    <property type="entry name" value="PROKAR_LIPOPROTEIN"/>
    <property type="match status" value="1"/>
</dbReference>
<dbReference type="Pfam" id="PF13739">
    <property type="entry name" value="PdaC"/>
    <property type="match status" value="1"/>
</dbReference>
<evidence type="ECO:0000259" key="1">
    <source>
        <dbReference type="Pfam" id="PF11738"/>
    </source>
</evidence>
<dbReference type="AlphaFoldDB" id="A0A7K1GA45"/>
<sequence>MKRLLPFFVFLFLLSSCDSEFKPVVFETTEINNTYEADISVIYDKAIGKNELSKTINFKIEEAIITTLSDATKKTNLESILKDFNSEFTNFKKDFPDASEPVWELHIETEKIYQSDEVITLAVSTYEFKGGAHGNDKIKFLNLNAKTGEVLNQKDIIENLKDFKVIAKSHFVKSLDRDSEQIKMEDFFFGKPFQLPENIGFSEDGLVLLYNVYEVASYDQGYTEFVIPFNEVESLLKVH</sequence>
<dbReference type="Gene3D" id="3.90.640.20">
    <property type="entry name" value="Heat-shock cognate protein, ATPase"/>
    <property type="match status" value="1"/>
</dbReference>
<dbReference type="Proteomes" id="UP000447545">
    <property type="component" value="Unassembled WGS sequence"/>
</dbReference>
<feature type="domain" description="Deacetylase PdaC" evidence="2">
    <location>
        <begin position="32"/>
        <end position="135"/>
    </location>
</feature>
<feature type="domain" description="DUF3298" evidence="1">
    <location>
        <begin position="167"/>
        <end position="229"/>
    </location>
</feature>
<accession>A0A7K1GA45</accession>
<keyword evidence="4" id="KW-1185">Reference proteome</keyword>
<organism evidence="3 4">
    <name type="scientific">Winogradskyella ouciana</name>
    <dbReference type="NCBI Taxonomy" id="2608631"/>
    <lineage>
        <taxon>Bacteria</taxon>
        <taxon>Pseudomonadati</taxon>
        <taxon>Bacteroidota</taxon>
        <taxon>Flavobacteriia</taxon>
        <taxon>Flavobacteriales</taxon>
        <taxon>Flavobacteriaceae</taxon>
        <taxon>Winogradskyella</taxon>
    </lineage>
</organism>
<dbReference type="Gene3D" id="3.30.565.40">
    <property type="entry name" value="Fervidobacterium nodosum Rt17-B1 like"/>
    <property type="match status" value="1"/>
</dbReference>